<keyword evidence="2" id="KW-0285">Flavoprotein</keyword>
<dbReference type="AlphaFoldDB" id="A0A1C3JNE4"/>
<dbReference type="OrthoDB" id="9782160at2"/>
<keyword evidence="4 7" id="KW-0560">Oxidoreductase</keyword>
<evidence type="ECO:0000256" key="3">
    <source>
        <dbReference type="ARBA" id="ARBA00022827"/>
    </source>
</evidence>
<dbReference type="EMBL" id="FLRA01000003">
    <property type="protein sequence ID" value="SBT16788.1"/>
    <property type="molecule type" value="Genomic_DNA"/>
</dbReference>
<proteinExistence type="predicted"/>
<evidence type="ECO:0000256" key="4">
    <source>
        <dbReference type="ARBA" id="ARBA00023002"/>
    </source>
</evidence>
<evidence type="ECO:0000256" key="5">
    <source>
        <dbReference type="ARBA" id="ARBA00023033"/>
    </source>
</evidence>
<evidence type="ECO:0000256" key="2">
    <source>
        <dbReference type="ARBA" id="ARBA00022630"/>
    </source>
</evidence>
<dbReference type="SUPFAM" id="SSF54373">
    <property type="entry name" value="FAD-linked reductases, C-terminal domain"/>
    <property type="match status" value="1"/>
</dbReference>
<sequence>MSKENTVAHFDQAKHVIVVGAGIGGLTVALGLAKQGFHVRIFEQTSALSEVGAGLQLSPNAMKVLREFGIKDRLESHAFTPQKACIRDYHSGRYYLEAPLGKHIEQRYGAPYWHIHRADLHKELVQACYSAGVEIELDHKVLGYREDHKNATVLLENSTEHADIVIGADGIHSKMRELMLGVQAPIFTGQVAWRGTVPAAAIKGTMMEPNATVWAGPNKHLVTYYLRGGEWVNFIAVEERAEWRSESWREAGDVEELRSKFVGWHPEVTSVLEACDETFLWALNGRPTLPKWHDERLVLLGDACHPMLPFMAQGAAMAIEDAFVLVTTLTKYPFKDAFEKYESVRKPRATAVQRQSRDNAALYHMHGGWEGRLKLKALGVASKYFSRIIESKLDNIYGHDVTTLAL</sequence>
<comment type="cofactor">
    <cofactor evidence="1">
        <name>FAD</name>
        <dbReference type="ChEBI" id="CHEBI:57692"/>
    </cofactor>
</comment>
<evidence type="ECO:0000313" key="8">
    <source>
        <dbReference type="EMBL" id="SBT20504.1"/>
    </source>
</evidence>
<organism evidence="7 10">
    <name type="scientific">Marinomonas gallaica</name>
    <dbReference type="NCBI Taxonomy" id="1806667"/>
    <lineage>
        <taxon>Bacteria</taxon>
        <taxon>Pseudomonadati</taxon>
        <taxon>Pseudomonadota</taxon>
        <taxon>Gammaproteobacteria</taxon>
        <taxon>Oceanospirillales</taxon>
        <taxon>Oceanospirillaceae</taxon>
        <taxon>Marinomonas</taxon>
    </lineage>
</organism>
<keyword evidence="3" id="KW-0274">FAD</keyword>
<dbReference type="PANTHER" id="PTHR13789:SF318">
    <property type="entry name" value="GERANYLGERANYL DIPHOSPHATE REDUCTASE"/>
    <property type="match status" value="1"/>
</dbReference>
<dbReference type="PRINTS" id="PR00420">
    <property type="entry name" value="RNGMNOXGNASE"/>
</dbReference>
<evidence type="ECO:0000313" key="7">
    <source>
        <dbReference type="EMBL" id="SBT16788.1"/>
    </source>
</evidence>
<dbReference type="EC" id="1.14.13.114" evidence="7"/>
<dbReference type="InterPro" id="IPR050493">
    <property type="entry name" value="FAD-dep_Monooxygenase_BioMet"/>
</dbReference>
<reference evidence="7 10" key="2">
    <citation type="submission" date="2016-06" db="EMBL/GenBank/DDBJ databases">
        <authorList>
            <person name="Kjaerup R.B."/>
            <person name="Dalgaard T.S."/>
            <person name="Juul-Madsen H.R."/>
        </authorList>
    </citation>
    <scope>NUCLEOTIDE SEQUENCE [LARGE SCALE GENOMIC DNA]</scope>
    <source>
        <strain evidence="7 10">CECT 5115</strain>
    </source>
</reference>
<feature type="domain" description="FAD-binding" evidence="6">
    <location>
        <begin position="15"/>
        <end position="355"/>
    </location>
</feature>
<dbReference type="EMBL" id="FLRB01000006">
    <property type="protein sequence ID" value="SBT20504.1"/>
    <property type="molecule type" value="Genomic_DNA"/>
</dbReference>
<evidence type="ECO:0000256" key="1">
    <source>
        <dbReference type="ARBA" id="ARBA00001974"/>
    </source>
</evidence>
<evidence type="ECO:0000313" key="9">
    <source>
        <dbReference type="Proteomes" id="UP000092840"/>
    </source>
</evidence>
<dbReference type="Proteomes" id="UP000092871">
    <property type="component" value="Unassembled WGS sequence"/>
</dbReference>
<dbReference type="InterPro" id="IPR036188">
    <property type="entry name" value="FAD/NAD-bd_sf"/>
</dbReference>
<dbReference type="SUPFAM" id="SSF51905">
    <property type="entry name" value="FAD/NAD(P)-binding domain"/>
    <property type="match status" value="1"/>
</dbReference>
<dbReference type="GO" id="GO:0043731">
    <property type="term" value="F:6-hydroxynicotinate 3-monooxygenase activity"/>
    <property type="evidence" value="ECO:0007669"/>
    <property type="project" value="UniProtKB-EC"/>
</dbReference>
<dbReference type="Pfam" id="PF01494">
    <property type="entry name" value="FAD_binding_3"/>
    <property type="match status" value="1"/>
</dbReference>
<dbReference type="GO" id="GO:0071949">
    <property type="term" value="F:FAD binding"/>
    <property type="evidence" value="ECO:0007669"/>
    <property type="project" value="InterPro"/>
</dbReference>
<name>A0A1C3JNE4_9GAMM</name>
<gene>
    <name evidence="7" type="ORF">MGA5115_00872</name>
    <name evidence="8" type="ORF">MGA5116_01090</name>
</gene>
<keyword evidence="9" id="KW-1185">Reference proteome</keyword>
<dbReference type="PANTHER" id="PTHR13789">
    <property type="entry name" value="MONOOXYGENASE"/>
    <property type="match status" value="1"/>
</dbReference>
<reference evidence="8 9" key="1">
    <citation type="submission" date="2016-06" db="EMBL/GenBank/DDBJ databases">
        <authorList>
            <person name="Rodrigo-Torres L."/>
            <person name="Arahal D.R."/>
        </authorList>
    </citation>
    <scope>NUCLEOTIDE SEQUENCE [LARGE SCALE GENOMIC DNA]</scope>
    <source>
        <strain evidence="8 9">CECT 5116</strain>
    </source>
</reference>
<dbReference type="Gene3D" id="3.50.50.60">
    <property type="entry name" value="FAD/NAD(P)-binding domain"/>
    <property type="match status" value="1"/>
</dbReference>
<evidence type="ECO:0000259" key="6">
    <source>
        <dbReference type="Pfam" id="PF01494"/>
    </source>
</evidence>
<keyword evidence="5 7" id="KW-0503">Monooxygenase</keyword>
<dbReference type="Proteomes" id="UP000092840">
    <property type="component" value="Unassembled WGS sequence"/>
</dbReference>
<evidence type="ECO:0000313" key="10">
    <source>
        <dbReference type="Proteomes" id="UP000092871"/>
    </source>
</evidence>
<dbReference type="RefSeq" id="WP_067032408.1">
    <property type="nucleotide sequence ID" value="NZ_FLRA01000003.1"/>
</dbReference>
<accession>A0A1C3JNE4</accession>
<dbReference type="InterPro" id="IPR002938">
    <property type="entry name" value="FAD-bd"/>
</dbReference>
<protein>
    <submittedName>
        <fullName evidence="7">6-hydroxynicotinate 3-monooxygenase</fullName>
        <ecNumber evidence="7">1.14.13.114</ecNumber>
    </submittedName>
</protein>